<organism evidence="7 8">
    <name type="scientific">Methylomagnum ishizawai</name>
    <dbReference type="NCBI Taxonomy" id="1760988"/>
    <lineage>
        <taxon>Bacteria</taxon>
        <taxon>Pseudomonadati</taxon>
        <taxon>Pseudomonadota</taxon>
        <taxon>Gammaproteobacteria</taxon>
        <taxon>Methylococcales</taxon>
        <taxon>Methylococcaceae</taxon>
        <taxon>Methylomagnum</taxon>
    </lineage>
</organism>
<keyword evidence="1" id="KW-0540">Nuclease</keyword>
<dbReference type="STRING" id="1760988.SAMN02949497_1719"/>
<keyword evidence="2 7" id="KW-0255">Endonuclease</keyword>
<dbReference type="SMART" id="SM00318">
    <property type="entry name" value="SNc"/>
    <property type="match status" value="1"/>
</dbReference>
<keyword evidence="8" id="KW-1185">Reference proteome</keyword>
<dbReference type="Proteomes" id="UP000192923">
    <property type="component" value="Unassembled WGS sequence"/>
</dbReference>
<evidence type="ECO:0000313" key="8">
    <source>
        <dbReference type="Proteomes" id="UP000192923"/>
    </source>
</evidence>
<feature type="domain" description="TNase-like" evidence="6">
    <location>
        <begin position="19"/>
        <end position="139"/>
    </location>
</feature>
<dbReference type="InterPro" id="IPR016071">
    <property type="entry name" value="Staphylococal_nuclease_OB-fold"/>
</dbReference>
<dbReference type="Pfam" id="PF00565">
    <property type="entry name" value="SNase"/>
    <property type="match status" value="1"/>
</dbReference>
<dbReference type="EMBL" id="FXAM01000001">
    <property type="protein sequence ID" value="SMF94404.1"/>
    <property type="molecule type" value="Genomic_DNA"/>
</dbReference>
<proteinExistence type="predicted"/>
<dbReference type="Pfam" id="PF05901">
    <property type="entry name" value="Excalibur"/>
    <property type="match status" value="1"/>
</dbReference>
<feature type="signal peptide" evidence="5">
    <location>
        <begin position="1"/>
        <end position="19"/>
    </location>
</feature>
<dbReference type="PANTHER" id="PTHR12302">
    <property type="entry name" value="EBNA2 BINDING PROTEIN P100"/>
    <property type="match status" value="1"/>
</dbReference>
<evidence type="ECO:0000256" key="5">
    <source>
        <dbReference type="SAM" id="SignalP"/>
    </source>
</evidence>
<gene>
    <name evidence="7" type="ORF">SAMN02949497_1719</name>
</gene>
<sequence>MRGIYSAALLIAMSGPCAADWTGKVVGVHDGDTLTVMQNGKGTKVRLVEIDAPESDQDYGQRSKQSLSDICFGTDATVRDQGKDHYGRTLGRVACNGVDANLKQAEQGMAWFYVQYGHDPAIKAAEEKARADGAGLWAKANPTPPWEYRHGSQKKPKTNTANAGGTGGGGTCGSKSACGQMTSCAEARHYLNDCGLSKLDRDHDGVPCESICGH</sequence>
<evidence type="ECO:0000256" key="4">
    <source>
        <dbReference type="SAM" id="MobiDB-lite"/>
    </source>
</evidence>
<dbReference type="AlphaFoldDB" id="A0A1Y6D1Y5"/>
<dbReference type="SUPFAM" id="SSF50199">
    <property type="entry name" value="Staphylococcal nuclease"/>
    <property type="match status" value="1"/>
</dbReference>
<keyword evidence="5" id="KW-0732">Signal</keyword>
<accession>A0A1Y6D1Y5</accession>
<dbReference type="InterPro" id="IPR008613">
    <property type="entry name" value="Excalibur_Ca-bd_domain"/>
</dbReference>
<dbReference type="Gene3D" id="2.40.50.90">
    <property type="match status" value="1"/>
</dbReference>
<dbReference type="GO" id="GO:0016787">
    <property type="term" value="F:hydrolase activity"/>
    <property type="evidence" value="ECO:0007669"/>
    <property type="project" value="UniProtKB-KW"/>
</dbReference>
<feature type="chain" id="PRO_5012689727" evidence="5">
    <location>
        <begin position="20"/>
        <end position="214"/>
    </location>
</feature>
<dbReference type="GO" id="GO:0003676">
    <property type="term" value="F:nucleic acid binding"/>
    <property type="evidence" value="ECO:0007669"/>
    <property type="project" value="InterPro"/>
</dbReference>
<dbReference type="OrthoDB" id="9805504at2"/>
<feature type="region of interest" description="Disordered" evidence="4">
    <location>
        <begin position="140"/>
        <end position="169"/>
    </location>
</feature>
<name>A0A1Y6D1Y5_9GAMM</name>
<dbReference type="PANTHER" id="PTHR12302:SF3">
    <property type="entry name" value="SERINE_THREONINE-PROTEIN KINASE 31"/>
    <property type="match status" value="1"/>
</dbReference>
<evidence type="ECO:0000256" key="1">
    <source>
        <dbReference type="ARBA" id="ARBA00022722"/>
    </source>
</evidence>
<keyword evidence="3" id="KW-0378">Hydrolase</keyword>
<dbReference type="GO" id="GO:0004519">
    <property type="term" value="F:endonuclease activity"/>
    <property type="evidence" value="ECO:0007669"/>
    <property type="project" value="UniProtKB-KW"/>
</dbReference>
<protein>
    <submittedName>
        <fullName evidence="7">Endonuclease YncB, thermonuclease family</fullName>
    </submittedName>
</protein>
<evidence type="ECO:0000256" key="3">
    <source>
        <dbReference type="ARBA" id="ARBA00022801"/>
    </source>
</evidence>
<evidence type="ECO:0000256" key="2">
    <source>
        <dbReference type="ARBA" id="ARBA00022759"/>
    </source>
</evidence>
<evidence type="ECO:0000313" key="7">
    <source>
        <dbReference type="EMBL" id="SMF94404.1"/>
    </source>
</evidence>
<dbReference type="PROSITE" id="PS50830">
    <property type="entry name" value="TNASE_3"/>
    <property type="match status" value="1"/>
</dbReference>
<dbReference type="PROSITE" id="PS01123">
    <property type="entry name" value="TNASE_1"/>
    <property type="match status" value="1"/>
</dbReference>
<dbReference type="InterPro" id="IPR035437">
    <property type="entry name" value="SNase_OB-fold_sf"/>
</dbReference>
<evidence type="ECO:0000259" key="6">
    <source>
        <dbReference type="PROSITE" id="PS50830"/>
    </source>
</evidence>
<dbReference type="InterPro" id="IPR002071">
    <property type="entry name" value="Thermonucl_AS"/>
</dbReference>
<reference evidence="7 8" key="1">
    <citation type="submission" date="2016-12" db="EMBL/GenBank/DDBJ databases">
        <authorList>
            <person name="Song W.-J."/>
            <person name="Kurnit D.M."/>
        </authorList>
    </citation>
    <scope>NUCLEOTIDE SEQUENCE [LARGE SCALE GENOMIC DNA]</scope>
    <source>
        <strain evidence="7 8">175</strain>
    </source>
</reference>